<dbReference type="PANTHER" id="PTHR13696:SF98">
    <property type="entry name" value="PLASMID PARTITION PROTEIN A"/>
    <property type="match status" value="1"/>
</dbReference>
<feature type="domain" description="ParA helix turn helix" evidence="2">
    <location>
        <begin position="47"/>
        <end position="136"/>
    </location>
</feature>
<dbReference type="InterPro" id="IPR041250">
    <property type="entry name" value="HTH_54"/>
</dbReference>
<keyword evidence="3" id="KW-0614">Plasmid</keyword>
<proteinExistence type="predicted"/>
<accession>L7Z858</accession>
<dbReference type="Gene3D" id="1.10.1660.30">
    <property type="match status" value="1"/>
</dbReference>
<sequence>MRMMLFVVLQKLERVDISDIILKKQHIKGVHMSDNFDRLLDTGKRASIMLNWLTDQIQSKRDELDQTEFYKTYSKAAVVKMPHLTKRAVDNAVEEMEANGYQFGKRHGGVATQYAMTIQNISDIYAHRGIKTYREKRGKAFVIFVVNLKGGVSKTVSTVTMAHGMRTHPTLLHENLRILVIDLDPQSSSTMFLNHHHSIGTVDNSSAQAMLNKDLTREEILNEFVKPSIVPGVDIIPASIEDAFIASRWSSLCSQYLPGMNEHNVLNENIIDKISDDYDFIFVDTGPHLDPFLINTLAASHMLMTPVPPPQVDFHSTLKYLTRLPELIQMLEDSGLPSKIIANVGYMSKVSNKDDHKKTHSFARDVFGADMLDATLPRLEGFERCGESFDTVISANPQTYAGSQDALRAARVAAEDFSRAVFDRIELLRGAA</sequence>
<dbReference type="InterPro" id="IPR027417">
    <property type="entry name" value="P-loop_NTPase"/>
</dbReference>
<protein>
    <submittedName>
        <fullName evidence="3">Plasmid partition protein</fullName>
    </submittedName>
</protein>
<feature type="domain" description="AAA" evidence="1">
    <location>
        <begin position="142"/>
        <end position="311"/>
    </location>
</feature>
<evidence type="ECO:0000259" key="1">
    <source>
        <dbReference type="Pfam" id="PF13614"/>
    </source>
</evidence>
<dbReference type="AlphaFoldDB" id="L7Z858"/>
<reference evidence="3" key="1">
    <citation type="journal article" date="2013" name="Antimicrob. Agents Chemother.">
        <title>Complete Sequence of the IncT-Type Plasmid pT-OXA-181 Carrying the blaOXA-181 Carbapenemase Gene from Citrobacter freundii.</title>
        <authorList>
            <person name="Villa L."/>
            <person name="Carattoli A."/>
            <person name="Nordmann P."/>
            <person name="Carta C."/>
            <person name="Poirel L."/>
        </authorList>
    </citation>
    <scope>NUCLEOTIDE SEQUENCE</scope>
    <source>
        <strain evidence="3">CFSTE</strain>
        <plasmid evidence="3">pT-OXA-181</plasmid>
    </source>
</reference>
<dbReference type="SUPFAM" id="SSF52540">
    <property type="entry name" value="P-loop containing nucleoside triphosphate hydrolases"/>
    <property type="match status" value="1"/>
</dbReference>
<name>L7Z858_CITFR</name>
<dbReference type="Pfam" id="PF13614">
    <property type="entry name" value="AAA_31"/>
    <property type="match status" value="1"/>
</dbReference>
<dbReference type="InterPro" id="IPR050678">
    <property type="entry name" value="DNA_Partitioning_ATPase"/>
</dbReference>
<dbReference type="CDD" id="cd02042">
    <property type="entry name" value="ParAB_family"/>
    <property type="match status" value="1"/>
</dbReference>
<evidence type="ECO:0000313" key="3">
    <source>
        <dbReference type="EMBL" id="AGE11249.1"/>
    </source>
</evidence>
<evidence type="ECO:0000259" key="2">
    <source>
        <dbReference type="Pfam" id="PF18607"/>
    </source>
</evidence>
<dbReference type="PANTHER" id="PTHR13696">
    <property type="entry name" value="P-LOOP CONTAINING NUCLEOSIDE TRIPHOSPHATE HYDROLASE"/>
    <property type="match status" value="1"/>
</dbReference>
<dbReference type="Pfam" id="PF18607">
    <property type="entry name" value="HTH_54"/>
    <property type="match status" value="1"/>
</dbReference>
<geneLocation type="plasmid" evidence="3">
    <name>pT-OXA-181</name>
</geneLocation>
<dbReference type="EMBL" id="JQ996150">
    <property type="protein sequence ID" value="AGE11249.1"/>
    <property type="molecule type" value="Genomic_DNA"/>
</dbReference>
<dbReference type="InterPro" id="IPR025669">
    <property type="entry name" value="AAA_dom"/>
</dbReference>
<organism evidence="3">
    <name type="scientific">Citrobacter freundii</name>
    <dbReference type="NCBI Taxonomy" id="546"/>
    <lineage>
        <taxon>Bacteria</taxon>
        <taxon>Pseudomonadati</taxon>
        <taxon>Pseudomonadota</taxon>
        <taxon>Gammaproteobacteria</taxon>
        <taxon>Enterobacterales</taxon>
        <taxon>Enterobacteriaceae</taxon>
        <taxon>Citrobacter</taxon>
        <taxon>Citrobacter freundii complex</taxon>
    </lineage>
</organism>
<dbReference type="Gene3D" id="3.40.50.300">
    <property type="entry name" value="P-loop containing nucleotide triphosphate hydrolases"/>
    <property type="match status" value="1"/>
</dbReference>